<evidence type="ECO:0000313" key="3">
    <source>
        <dbReference type="Proteomes" id="UP001175261"/>
    </source>
</evidence>
<organism evidence="2 3">
    <name type="scientific">Sarocladium strictum</name>
    <name type="common">Black bundle disease fungus</name>
    <name type="synonym">Acremonium strictum</name>
    <dbReference type="NCBI Taxonomy" id="5046"/>
    <lineage>
        <taxon>Eukaryota</taxon>
        <taxon>Fungi</taxon>
        <taxon>Dikarya</taxon>
        <taxon>Ascomycota</taxon>
        <taxon>Pezizomycotina</taxon>
        <taxon>Sordariomycetes</taxon>
        <taxon>Hypocreomycetidae</taxon>
        <taxon>Hypocreales</taxon>
        <taxon>Sarocladiaceae</taxon>
        <taxon>Sarocladium</taxon>
    </lineage>
</organism>
<dbReference type="Proteomes" id="UP001175261">
    <property type="component" value="Unassembled WGS sequence"/>
</dbReference>
<accession>A0AA39GI51</accession>
<feature type="compositionally biased region" description="Basic residues" evidence="1">
    <location>
        <begin position="722"/>
        <end position="743"/>
    </location>
</feature>
<comment type="caution">
    <text evidence="2">The sequence shown here is derived from an EMBL/GenBank/DDBJ whole genome shotgun (WGS) entry which is preliminary data.</text>
</comment>
<feature type="compositionally biased region" description="Low complexity" evidence="1">
    <location>
        <begin position="634"/>
        <end position="645"/>
    </location>
</feature>
<name>A0AA39GI51_SARSR</name>
<dbReference type="EMBL" id="JAPDFR010000005">
    <property type="protein sequence ID" value="KAK0386517.1"/>
    <property type="molecule type" value="Genomic_DNA"/>
</dbReference>
<dbReference type="Gene3D" id="3.40.50.300">
    <property type="entry name" value="P-loop containing nucleotide triphosphate hydrolases"/>
    <property type="match status" value="1"/>
</dbReference>
<dbReference type="GO" id="GO:0005739">
    <property type="term" value="C:mitochondrion"/>
    <property type="evidence" value="ECO:0007669"/>
    <property type="project" value="TreeGrafter"/>
</dbReference>
<feature type="region of interest" description="Disordered" evidence="1">
    <location>
        <begin position="629"/>
        <end position="693"/>
    </location>
</feature>
<sequence length="750" mass="83516">MHRAMASRQLVRGLASAEPLASTIGVPLFLCPALARYPAMTFGRVQSSSGATSPRTNRQFLCQRRRNHTQASATTPGVNHDDTLAQVIPSPESATHDADFTQPVSRQLPMSCSGCGAFAQTTDPKQLGYYDLTAKRVRQWLKPLRANKPKSDVTAKEDQVVESVLANMDEARLKELGLDPELLSILVTPAEPPQVETPKEPLCDRCHLLTHEIGNPEKVEMFHPTVDSLRETIEESPHKNNHIYHIIDAADFPMSLIPRLNVLLGDIPMRTRNRRSRSGKYMNDRKTEISFIISRGDLLGPTKESVDRMMPYLREVLREALGRVGGRVRLGNVHCVSAKRAWWTKELKRDIWKRGGAGWFVGKVNVGKSRLFETVFPKGMVTHGSKTVPPASLDPSNPEDSAAVDNVVSKDPMDFGDLLPPPRPLEMYPQMPIVSPHPGTTASPIRIPYGNHRGELIDLPGLARSDLEHYVKPEYRDSLVMQSRIVPTQISAQHGRSLILGGGLIRITPTTPDVTFLMYNFTRLSEHLTATEKAVEFQAQTRKLGISDNISTEEAAEKMASAGTFKLRYDVTKARAGPLVKKHLGGKRVEDLPFRVVSLDLLIEGVGYVEVVAQVRTRDLEEMIASQAAEDLNATTSSSGSSAPEPESEKSTSDDPFQALAENRIDTSRPSQAAQQPVQQTRPARPTKEWPTVEVFTPEGRFVDYRQPINGWLNNKPLILDKHKKKRPRKSMRGAKKKVKQTRRAMTQEE</sequence>
<protein>
    <recommendedName>
        <fullName evidence="4">Genetic interactor of prohibitins 3, mitochondrial</fullName>
    </recommendedName>
</protein>
<feature type="region of interest" description="Disordered" evidence="1">
    <location>
        <begin position="716"/>
        <end position="750"/>
    </location>
</feature>
<feature type="compositionally biased region" description="Polar residues" evidence="1">
    <location>
        <begin position="668"/>
        <end position="682"/>
    </location>
</feature>
<evidence type="ECO:0000313" key="2">
    <source>
        <dbReference type="EMBL" id="KAK0386517.1"/>
    </source>
</evidence>
<dbReference type="PANTHER" id="PTHR46434">
    <property type="entry name" value="GENETIC INTERACTOR OF PROHIBITINS 3, MITOCHONDRIAL"/>
    <property type="match status" value="1"/>
</dbReference>
<dbReference type="AlphaFoldDB" id="A0AA39GI51"/>
<reference evidence="2" key="1">
    <citation type="submission" date="2022-10" db="EMBL/GenBank/DDBJ databases">
        <title>Determination and structural analysis of whole genome sequence of Sarocladium strictum F4-1.</title>
        <authorList>
            <person name="Hu L."/>
            <person name="Jiang Y."/>
        </authorList>
    </citation>
    <scope>NUCLEOTIDE SEQUENCE</scope>
    <source>
        <strain evidence="2">F4-1</strain>
    </source>
</reference>
<dbReference type="InterPro" id="IPR027417">
    <property type="entry name" value="P-loop_NTPase"/>
</dbReference>
<keyword evidence="3" id="KW-1185">Reference proteome</keyword>
<dbReference type="PANTHER" id="PTHR46434:SF1">
    <property type="entry name" value="GENETIC INTERACTOR OF PROHIBITINS 3, MITOCHONDRIAL"/>
    <property type="match status" value="1"/>
</dbReference>
<dbReference type="SUPFAM" id="SSF52540">
    <property type="entry name" value="P-loop containing nucleoside triphosphate hydrolases"/>
    <property type="match status" value="1"/>
</dbReference>
<evidence type="ECO:0000256" key="1">
    <source>
        <dbReference type="SAM" id="MobiDB-lite"/>
    </source>
</evidence>
<gene>
    <name evidence="2" type="ORF">NLU13_6352</name>
</gene>
<proteinExistence type="predicted"/>
<evidence type="ECO:0008006" key="4">
    <source>
        <dbReference type="Google" id="ProtNLM"/>
    </source>
</evidence>
<dbReference type="InterPro" id="IPR050896">
    <property type="entry name" value="Mito_lipid_metab_GTPase"/>
</dbReference>